<protein>
    <submittedName>
        <fullName evidence="10">Leader peptidase (Prepilin peptidase)</fullName>
        <ecNumber evidence="10">2.1.1.-</ecNumber>
        <ecNumber evidence="10">3.4.23.43</ecNumber>
    </submittedName>
</protein>
<accession>A0A0A2A4J6</accession>
<dbReference type="Pfam" id="PF01478">
    <property type="entry name" value="Peptidase_A24"/>
    <property type="match status" value="1"/>
</dbReference>
<evidence type="ECO:0000256" key="1">
    <source>
        <dbReference type="ARBA" id="ARBA00004651"/>
    </source>
</evidence>
<evidence type="ECO:0000256" key="4">
    <source>
        <dbReference type="ARBA" id="ARBA00022692"/>
    </source>
</evidence>
<feature type="domain" description="Prepilin peptidase A24 N-terminal" evidence="9">
    <location>
        <begin position="1"/>
        <end position="77"/>
    </location>
</feature>
<comment type="caution">
    <text evidence="10">The sequence shown here is derived from an EMBL/GenBank/DDBJ whole genome shotgun (WGS) entry which is preliminary data.</text>
</comment>
<keyword evidence="4 7" id="KW-0812">Transmembrane</keyword>
<evidence type="ECO:0000256" key="7">
    <source>
        <dbReference type="SAM" id="Phobius"/>
    </source>
</evidence>
<dbReference type="PANTHER" id="PTHR30487">
    <property type="entry name" value="TYPE 4 PREPILIN-LIKE PROTEINS LEADER PEPTIDE-PROCESSING ENZYME"/>
    <property type="match status" value="1"/>
</dbReference>
<evidence type="ECO:0000256" key="2">
    <source>
        <dbReference type="ARBA" id="ARBA00005801"/>
    </source>
</evidence>
<dbReference type="AlphaFoldDB" id="A0A0A2A4J6"/>
<dbReference type="eggNOG" id="COG1989">
    <property type="taxonomic scope" value="Bacteria"/>
</dbReference>
<comment type="similarity">
    <text evidence="2">Belongs to the peptidase A24 family.</text>
</comment>
<feature type="domain" description="Prepilin type IV endopeptidase peptidase" evidence="8">
    <location>
        <begin position="99"/>
        <end position="216"/>
    </location>
</feature>
<evidence type="ECO:0000256" key="5">
    <source>
        <dbReference type="ARBA" id="ARBA00022989"/>
    </source>
</evidence>
<gene>
    <name evidence="10" type="ORF">EU95_1067</name>
</gene>
<feature type="transmembrane region" description="Helical" evidence="7">
    <location>
        <begin position="149"/>
        <end position="171"/>
    </location>
</feature>
<feature type="transmembrane region" description="Helical" evidence="7">
    <location>
        <begin position="117"/>
        <end position="137"/>
    </location>
</feature>
<reference evidence="11" key="1">
    <citation type="journal article" date="2014" name="Sci. Data">
        <title>Genomes of diverse isolates of the marine cyanobacterium Prochlorococcus.</title>
        <authorList>
            <person name="Biller S."/>
            <person name="Berube P."/>
            <person name="Thompson J."/>
            <person name="Kelly L."/>
            <person name="Roggensack S."/>
            <person name="Awad L."/>
            <person name="Roache-Johnson K."/>
            <person name="Ding H."/>
            <person name="Giovannoni S.J."/>
            <person name="Moore L.R."/>
            <person name="Chisholm S.W."/>
        </authorList>
    </citation>
    <scope>NUCLEOTIDE SEQUENCE [LARGE SCALE GENOMIC DNA]</scope>
    <source>
        <strain evidence="11">MIT 9201</strain>
    </source>
</reference>
<dbReference type="Proteomes" id="UP000030355">
    <property type="component" value="Unassembled WGS sequence"/>
</dbReference>
<dbReference type="EC" id="3.4.23.43" evidence="10"/>
<dbReference type="GO" id="GO:0008168">
    <property type="term" value="F:methyltransferase activity"/>
    <property type="evidence" value="ECO:0007669"/>
    <property type="project" value="UniProtKB-KW"/>
</dbReference>
<feature type="transmembrane region" description="Helical" evidence="7">
    <location>
        <begin position="61"/>
        <end position="79"/>
    </location>
</feature>
<dbReference type="GO" id="GO:0006465">
    <property type="term" value="P:signal peptide processing"/>
    <property type="evidence" value="ECO:0007669"/>
    <property type="project" value="TreeGrafter"/>
</dbReference>
<feature type="transmembrane region" description="Helical" evidence="7">
    <location>
        <begin position="91"/>
        <end position="111"/>
    </location>
</feature>
<evidence type="ECO:0000259" key="8">
    <source>
        <dbReference type="Pfam" id="PF01478"/>
    </source>
</evidence>
<name>A0A0A2A4J6_PROMR</name>
<evidence type="ECO:0000313" key="10">
    <source>
        <dbReference type="EMBL" id="KGF95766.1"/>
    </source>
</evidence>
<sequence>MCIGSFLNVIVYRFQNNFSIIKPRSFCPKCKIKLTWRENIPLISYLIQRRKCLHCNKSISFRYPLIEFLTGILFIIFTNSSPSFLISNSNLFLNLFFNWIFLSLLFCIALIDIDSFWIPQGLINFGFLSGISGLIFIGLFDNKYIDLNLISKGLCTSLIAFFIFESFRYLAKYVFKKDAIGRGDSKLVAMLALWLGPIGTLFAVGISYIIAAIFCLVGLSFNLVRFRQVIPFAPFLSLGGLIMWFLGNGFVFEKILRI</sequence>
<dbReference type="STRING" id="93057.EU95_1067"/>
<proteinExistence type="inferred from homology"/>
<dbReference type="InterPro" id="IPR010627">
    <property type="entry name" value="Prepilin_pept_A24_N"/>
</dbReference>
<dbReference type="GO" id="GO:0005886">
    <property type="term" value="C:plasma membrane"/>
    <property type="evidence" value="ECO:0007669"/>
    <property type="project" value="UniProtKB-SubCell"/>
</dbReference>
<dbReference type="InterPro" id="IPR050882">
    <property type="entry name" value="Prepilin_peptidase/N-MTase"/>
</dbReference>
<keyword evidence="5 7" id="KW-1133">Transmembrane helix</keyword>
<keyword evidence="10" id="KW-0489">Methyltransferase</keyword>
<keyword evidence="10" id="KW-0378">Hydrolase</keyword>
<keyword evidence="3" id="KW-1003">Cell membrane</keyword>
<keyword evidence="10" id="KW-0808">Transferase</keyword>
<dbReference type="GO" id="GO:0004190">
    <property type="term" value="F:aspartic-type endopeptidase activity"/>
    <property type="evidence" value="ECO:0007669"/>
    <property type="project" value="UniProtKB-EC"/>
</dbReference>
<dbReference type="Pfam" id="PF06750">
    <property type="entry name" value="A24_N_bact"/>
    <property type="match status" value="1"/>
</dbReference>
<dbReference type="Gene3D" id="1.20.120.1220">
    <property type="match status" value="1"/>
</dbReference>
<dbReference type="GO" id="GO:0032259">
    <property type="term" value="P:methylation"/>
    <property type="evidence" value="ECO:0007669"/>
    <property type="project" value="UniProtKB-KW"/>
</dbReference>
<evidence type="ECO:0000313" key="11">
    <source>
        <dbReference type="Proteomes" id="UP000030355"/>
    </source>
</evidence>
<evidence type="ECO:0000256" key="6">
    <source>
        <dbReference type="ARBA" id="ARBA00023136"/>
    </source>
</evidence>
<dbReference type="PANTHER" id="PTHR30487:SF0">
    <property type="entry name" value="PREPILIN LEADER PEPTIDASE_N-METHYLTRANSFERASE-RELATED"/>
    <property type="match status" value="1"/>
</dbReference>
<evidence type="ECO:0000259" key="9">
    <source>
        <dbReference type="Pfam" id="PF06750"/>
    </source>
</evidence>
<evidence type="ECO:0000256" key="3">
    <source>
        <dbReference type="ARBA" id="ARBA00022475"/>
    </source>
</evidence>
<dbReference type="EMBL" id="JNAL01000012">
    <property type="protein sequence ID" value="KGF95766.1"/>
    <property type="molecule type" value="Genomic_DNA"/>
</dbReference>
<keyword evidence="6 7" id="KW-0472">Membrane</keyword>
<dbReference type="InterPro" id="IPR000045">
    <property type="entry name" value="Prepilin_IV_endopep_pep"/>
</dbReference>
<feature type="transmembrane region" description="Helical" evidence="7">
    <location>
        <begin position="191"/>
        <end position="217"/>
    </location>
</feature>
<dbReference type="EC" id="2.1.1.-" evidence="10"/>
<comment type="subcellular location">
    <subcellularLocation>
        <location evidence="1">Cell membrane</location>
        <topology evidence="1">Multi-pass membrane protein</topology>
    </subcellularLocation>
</comment>
<feature type="transmembrane region" description="Helical" evidence="7">
    <location>
        <begin position="229"/>
        <end position="247"/>
    </location>
</feature>
<organism evidence="10 11">
    <name type="scientific">Prochlorococcus marinus str. MIT 9201</name>
    <dbReference type="NCBI Taxonomy" id="93057"/>
    <lineage>
        <taxon>Bacteria</taxon>
        <taxon>Bacillati</taxon>
        <taxon>Cyanobacteriota</taxon>
        <taxon>Cyanophyceae</taxon>
        <taxon>Synechococcales</taxon>
        <taxon>Prochlorococcaceae</taxon>
        <taxon>Prochlorococcus</taxon>
    </lineage>
</organism>